<feature type="transmembrane region" description="Helical" evidence="2">
    <location>
        <begin position="42"/>
        <end position="60"/>
    </location>
</feature>
<evidence type="ECO:0000256" key="2">
    <source>
        <dbReference type="SAM" id="Phobius"/>
    </source>
</evidence>
<feature type="transmembrane region" description="Helical" evidence="2">
    <location>
        <begin position="180"/>
        <end position="202"/>
    </location>
</feature>
<feature type="transmembrane region" description="Helical" evidence="2">
    <location>
        <begin position="333"/>
        <end position="355"/>
    </location>
</feature>
<dbReference type="OrthoDB" id="2126698at2759"/>
<keyword evidence="4" id="KW-1185">Reference proteome</keyword>
<dbReference type="OMA" id="QCQMKNL"/>
<accession>T0S7R8</accession>
<feature type="transmembrane region" description="Helical" evidence="2">
    <location>
        <begin position="208"/>
        <end position="231"/>
    </location>
</feature>
<dbReference type="EMBL" id="JH767134">
    <property type="protein sequence ID" value="EQC41198.1"/>
    <property type="molecule type" value="Genomic_DNA"/>
</dbReference>
<dbReference type="GO" id="GO:0015297">
    <property type="term" value="F:antiporter activity"/>
    <property type="evidence" value="ECO:0007669"/>
    <property type="project" value="InterPro"/>
</dbReference>
<protein>
    <submittedName>
        <fullName evidence="3">Uncharacterized protein</fullName>
    </submittedName>
</protein>
<feature type="transmembrane region" description="Helical" evidence="2">
    <location>
        <begin position="147"/>
        <end position="168"/>
    </location>
</feature>
<proteinExistence type="inferred from homology"/>
<feature type="transmembrane region" description="Helical" evidence="2">
    <location>
        <begin position="72"/>
        <end position="95"/>
    </location>
</feature>
<dbReference type="RefSeq" id="XP_008604912.1">
    <property type="nucleotide sequence ID" value="XM_008606690.1"/>
</dbReference>
<dbReference type="AlphaFoldDB" id="T0S7R8"/>
<reference evidence="3 4" key="1">
    <citation type="submission" date="2012-04" db="EMBL/GenBank/DDBJ databases">
        <title>The Genome Sequence of Saprolegnia declina VS20.</title>
        <authorList>
            <consortium name="The Broad Institute Genome Sequencing Platform"/>
            <person name="Russ C."/>
            <person name="Nusbaum C."/>
            <person name="Tyler B."/>
            <person name="van West P."/>
            <person name="Dieguez-Uribeondo J."/>
            <person name="de Bruijn I."/>
            <person name="Tripathy S."/>
            <person name="Jiang R."/>
            <person name="Young S.K."/>
            <person name="Zeng Q."/>
            <person name="Gargeya S."/>
            <person name="Fitzgerald M."/>
            <person name="Haas B."/>
            <person name="Abouelleil A."/>
            <person name="Alvarado L."/>
            <person name="Arachchi H.M."/>
            <person name="Berlin A."/>
            <person name="Chapman S.B."/>
            <person name="Goldberg J."/>
            <person name="Griggs A."/>
            <person name="Gujja S."/>
            <person name="Hansen M."/>
            <person name="Howarth C."/>
            <person name="Imamovic A."/>
            <person name="Larimer J."/>
            <person name="McCowen C."/>
            <person name="Montmayeur A."/>
            <person name="Murphy C."/>
            <person name="Neiman D."/>
            <person name="Pearson M."/>
            <person name="Priest M."/>
            <person name="Roberts A."/>
            <person name="Saif S."/>
            <person name="Shea T."/>
            <person name="Sisk P."/>
            <person name="Sykes S."/>
            <person name="Wortman J."/>
            <person name="Nusbaum C."/>
            <person name="Birren B."/>
        </authorList>
    </citation>
    <scope>NUCLEOTIDE SEQUENCE [LARGE SCALE GENOMIC DNA]</scope>
    <source>
        <strain evidence="3 4">VS20</strain>
    </source>
</reference>
<gene>
    <name evidence="3" type="ORF">SDRG_01174</name>
</gene>
<dbReference type="Pfam" id="PF01554">
    <property type="entry name" value="MatE"/>
    <property type="match status" value="2"/>
</dbReference>
<keyword evidence="2" id="KW-1133">Transmembrane helix</keyword>
<comment type="similarity">
    <text evidence="1">Belongs to the multi antimicrobial extrusion (MATE) (TC 2.A.66.1) family.</text>
</comment>
<sequence length="477" mass="51116">MMSERTLLVHDPLRRMALQAKEEPQVHVATELSSLLRLAGPMVLTLLLEYLPGVTNVILAGQMPGSSVSAKYVAAAAMSSTYLNVTSIAIVLGFATAVDTLGSKGPFKRDELLPSACMAFTAMCVPICLLNVHAASILRFLGQDPSLALLAGDIIQWSTLGLPFLFLYEVLKKQLHLQGIVGPPILVALTSNVLHIALGYALTQFTSLGVAGVGLARAVAYLALPGLLLWHMQRRGLTSSWALPTRASVCTFARYGLPGTATMQLEWGALALLVLVSGRLPDPITAVGVNSIFVTLLSLLYVLFYGLSLAIAARLRFFLGANRPRHASATVQLGYAVCIVGATVTCSSIFLGRSLLSTAFLAYDPAILTRATVAVLFVIPLHFLDALNAVSQGVLRGIDRPGSATFVNVVAYYVVGLLLASYCAFFLELDLEGLWIGYALGLVFAGGIYWVLLSHISWKRMAFEAFTRAQVPHLPNV</sequence>
<dbReference type="GeneID" id="19941901"/>
<dbReference type="InterPro" id="IPR002528">
    <property type="entry name" value="MATE_fam"/>
</dbReference>
<dbReference type="Proteomes" id="UP000030762">
    <property type="component" value="Unassembled WGS sequence"/>
</dbReference>
<dbReference type="VEuPathDB" id="FungiDB:SDRG_01174"/>
<dbReference type="PANTHER" id="PTHR11206">
    <property type="entry name" value="MULTIDRUG RESISTANCE PROTEIN"/>
    <property type="match status" value="1"/>
</dbReference>
<feature type="transmembrane region" description="Helical" evidence="2">
    <location>
        <begin position="367"/>
        <end position="384"/>
    </location>
</feature>
<organism evidence="3 4">
    <name type="scientific">Saprolegnia diclina (strain VS20)</name>
    <dbReference type="NCBI Taxonomy" id="1156394"/>
    <lineage>
        <taxon>Eukaryota</taxon>
        <taxon>Sar</taxon>
        <taxon>Stramenopiles</taxon>
        <taxon>Oomycota</taxon>
        <taxon>Saprolegniomycetes</taxon>
        <taxon>Saprolegniales</taxon>
        <taxon>Saprolegniaceae</taxon>
        <taxon>Saprolegnia</taxon>
    </lineage>
</organism>
<evidence type="ECO:0000313" key="3">
    <source>
        <dbReference type="EMBL" id="EQC41198.1"/>
    </source>
</evidence>
<name>T0S7R8_SAPDV</name>
<feature type="transmembrane region" description="Helical" evidence="2">
    <location>
        <begin position="116"/>
        <end position="141"/>
    </location>
</feature>
<dbReference type="GO" id="GO:0016020">
    <property type="term" value="C:membrane"/>
    <property type="evidence" value="ECO:0007669"/>
    <property type="project" value="InterPro"/>
</dbReference>
<feature type="transmembrane region" description="Helical" evidence="2">
    <location>
        <begin position="405"/>
        <end position="427"/>
    </location>
</feature>
<dbReference type="eggNOG" id="KOG1347">
    <property type="taxonomic scope" value="Eukaryota"/>
</dbReference>
<feature type="transmembrane region" description="Helical" evidence="2">
    <location>
        <begin position="288"/>
        <end position="312"/>
    </location>
</feature>
<feature type="transmembrane region" description="Helical" evidence="2">
    <location>
        <begin position="433"/>
        <end position="453"/>
    </location>
</feature>
<dbReference type="GO" id="GO:0042910">
    <property type="term" value="F:xenobiotic transmembrane transporter activity"/>
    <property type="evidence" value="ECO:0007669"/>
    <property type="project" value="InterPro"/>
</dbReference>
<dbReference type="InParanoid" id="T0S7R8"/>
<keyword evidence="2" id="KW-0812">Transmembrane</keyword>
<keyword evidence="2" id="KW-0472">Membrane</keyword>
<dbReference type="STRING" id="1156394.T0S7R8"/>
<evidence type="ECO:0000313" key="4">
    <source>
        <dbReference type="Proteomes" id="UP000030762"/>
    </source>
</evidence>
<evidence type="ECO:0000256" key="1">
    <source>
        <dbReference type="ARBA" id="ARBA00010199"/>
    </source>
</evidence>